<keyword evidence="11" id="KW-1185">Reference proteome</keyword>
<dbReference type="NCBIfam" id="TIGR00017">
    <property type="entry name" value="cmk"/>
    <property type="match status" value="1"/>
</dbReference>
<dbReference type="InterPro" id="IPR027417">
    <property type="entry name" value="P-loop_NTPase"/>
</dbReference>
<accession>C5J630</accession>
<dbReference type="SUPFAM" id="SSF52540">
    <property type="entry name" value="P-loop containing nucleoside triphosphate hydrolases"/>
    <property type="match status" value="1"/>
</dbReference>
<gene>
    <name evidence="8 10" type="primary">cmk</name>
    <name evidence="10" type="ordered locus">MCJ_002310</name>
</gene>
<keyword evidence="5 8" id="KW-0067">ATP-binding</keyword>
<keyword evidence="4 8" id="KW-0418">Kinase</keyword>
<comment type="catalytic activity">
    <reaction evidence="7 8">
        <text>CMP + ATP = CDP + ADP</text>
        <dbReference type="Rhea" id="RHEA:11600"/>
        <dbReference type="ChEBI" id="CHEBI:30616"/>
        <dbReference type="ChEBI" id="CHEBI:58069"/>
        <dbReference type="ChEBI" id="CHEBI:60377"/>
        <dbReference type="ChEBI" id="CHEBI:456216"/>
        <dbReference type="EC" id="2.7.4.25"/>
    </reaction>
</comment>
<keyword evidence="8" id="KW-0963">Cytoplasm</keyword>
<comment type="similarity">
    <text evidence="1 8">Belongs to the cytidylate kinase family. Type 1 subfamily.</text>
</comment>
<dbReference type="HAMAP" id="MF_00238">
    <property type="entry name" value="Cytidyl_kinase_type1"/>
    <property type="match status" value="1"/>
</dbReference>
<evidence type="ECO:0000256" key="6">
    <source>
        <dbReference type="ARBA" id="ARBA00047615"/>
    </source>
</evidence>
<dbReference type="GO" id="GO:0036430">
    <property type="term" value="F:CMP kinase activity"/>
    <property type="evidence" value="ECO:0007669"/>
    <property type="project" value="RHEA"/>
</dbReference>
<feature type="domain" description="Cytidylate kinase" evidence="9">
    <location>
        <begin position="7"/>
        <end position="218"/>
    </location>
</feature>
<proteinExistence type="inferred from homology"/>
<keyword evidence="3 8" id="KW-0547">Nucleotide-binding</keyword>
<evidence type="ECO:0000256" key="8">
    <source>
        <dbReference type="HAMAP-Rule" id="MF_00238"/>
    </source>
</evidence>
<comment type="catalytic activity">
    <reaction evidence="6 8">
        <text>dCMP + ATP = dCDP + ADP</text>
        <dbReference type="Rhea" id="RHEA:25094"/>
        <dbReference type="ChEBI" id="CHEBI:30616"/>
        <dbReference type="ChEBI" id="CHEBI:57566"/>
        <dbReference type="ChEBI" id="CHEBI:58593"/>
        <dbReference type="ChEBI" id="CHEBI:456216"/>
        <dbReference type="EC" id="2.7.4.25"/>
    </reaction>
</comment>
<feature type="binding site" evidence="8">
    <location>
        <begin position="11"/>
        <end position="19"/>
    </location>
    <ligand>
        <name>ATP</name>
        <dbReference type="ChEBI" id="CHEBI:30616"/>
    </ligand>
</feature>
<evidence type="ECO:0000256" key="2">
    <source>
        <dbReference type="ARBA" id="ARBA00022679"/>
    </source>
</evidence>
<dbReference type="AlphaFoldDB" id="C5J630"/>
<dbReference type="EMBL" id="FM864216">
    <property type="protein sequence ID" value="CAT04922.1"/>
    <property type="molecule type" value="Genomic_DNA"/>
</dbReference>
<evidence type="ECO:0000256" key="7">
    <source>
        <dbReference type="ARBA" id="ARBA00048478"/>
    </source>
</evidence>
<comment type="subcellular location">
    <subcellularLocation>
        <location evidence="8">Cytoplasm</location>
    </subcellularLocation>
</comment>
<organism evidence="10 11">
    <name type="scientific">Mesomycoplasma conjunctivae (strain ATCC 25834 / NCTC 10147 / HRC/581)</name>
    <name type="common">Mycoplasma conjunctivae</name>
    <dbReference type="NCBI Taxonomy" id="572263"/>
    <lineage>
        <taxon>Bacteria</taxon>
        <taxon>Bacillati</taxon>
        <taxon>Mycoplasmatota</taxon>
        <taxon>Mycoplasmoidales</taxon>
        <taxon>Metamycoplasmataceae</taxon>
        <taxon>Mesomycoplasma</taxon>
    </lineage>
</organism>
<dbReference type="EC" id="2.7.4.25" evidence="8"/>
<dbReference type="GO" id="GO:0006220">
    <property type="term" value="P:pyrimidine nucleotide metabolic process"/>
    <property type="evidence" value="ECO:0007669"/>
    <property type="project" value="UniProtKB-UniRule"/>
</dbReference>
<dbReference type="Proteomes" id="UP000001491">
    <property type="component" value="Chromosome"/>
</dbReference>
<dbReference type="Gene3D" id="3.40.50.300">
    <property type="entry name" value="P-loop containing nucleotide triphosphate hydrolases"/>
    <property type="match status" value="1"/>
</dbReference>
<dbReference type="Pfam" id="PF02224">
    <property type="entry name" value="Cytidylate_kin"/>
    <property type="match status" value="1"/>
</dbReference>
<evidence type="ECO:0000256" key="4">
    <source>
        <dbReference type="ARBA" id="ARBA00022777"/>
    </source>
</evidence>
<evidence type="ECO:0000256" key="5">
    <source>
        <dbReference type="ARBA" id="ARBA00022840"/>
    </source>
</evidence>
<keyword evidence="2 8" id="KW-0808">Transferase</keyword>
<evidence type="ECO:0000313" key="10">
    <source>
        <dbReference type="EMBL" id="CAT04922.1"/>
    </source>
</evidence>
<dbReference type="KEGG" id="mco:MCJ_002310"/>
<evidence type="ECO:0000313" key="11">
    <source>
        <dbReference type="Proteomes" id="UP000001491"/>
    </source>
</evidence>
<dbReference type="GO" id="GO:0036431">
    <property type="term" value="F:dCMP kinase activity"/>
    <property type="evidence" value="ECO:0007669"/>
    <property type="project" value="InterPro"/>
</dbReference>
<protein>
    <recommendedName>
        <fullName evidence="8">Cytidylate kinase</fullName>
        <shortName evidence="8">CK</shortName>
        <ecNumber evidence="8">2.7.4.25</ecNumber>
    </recommendedName>
    <alternativeName>
        <fullName evidence="8">Cytidine monophosphate kinase</fullName>
        <shortName evidence="8">CMP kinase</shortName>
    </alternativeName>
</protein>
<evidence type="ECO:0000256" key="1">
    <source>
        <dbReference type="ARBA" id="ARBA00009427"/>
    </source>
</evidence>
<dbReference type="CDD" id="cd02020">
    <property type="entry name" value="CMPK"/>
    <property type="match status" value="1"/>
</dbReference>
<dbReference type="InterPro" id="IPR003136">
    <property type="entry name" value="Cytidylate_kin"/>
</dbReference>
<evidence type="ECO:0000259" key="9">
    <source>
        <dbReference type="Pfam" id="PF02224"/>
    </source>
</evidence>
<evidence type="ECO:0000256" key="3">
    <source>
        <dbReference type="ARBA" id="ARBA00022741"/>
    </source>
</evidence>
<dbReference type="eggNOG" id="COG0283">
    <property type="taxonomic scope" value="Bacteria"/>
</dbReference>
<dbReference type="GO" id="GO:0005524">
    <property type="term" value="F:ATP binding"/>
    <property type="evidence" value="ECO:0007669"/>
    <property type="project" value="UniProtKB-UniRule"/>
</dbReference>
<sequence>MTKKINIAIDGPSGAGKSTIAKIIADKYGYIFVNTGSLYRAITYYFLSQKINVHDEKLVSKSWDNSKLVLLENGDVILEGNNITKLLRKDEISQKSAIIAKYNNIRNSVTQILHDFQTKHKGVIMEGRDTTYVLMPNAELKIFLWADSEVRAQRRVKQNLELNLETNFNLVLKDIEKRDFIDSNRKINPLQKTFDSIFLDSTVLSQEEVIQQISKLIESKIGK</sequence>
<dbReference type="HOGENOM" id="CLU_079959_0_2_14"/>
<name>C5J630_MESCH</name>
<dbReference type="GO" id="GO:0005737">
    <property type="term" value="C:cytoplasm"/>
    <property type="evidence" value="ECO:0007669"/>
    <property type="project" value="UniProtKB-SubCell"/>
</dbReference>
<reference evidence="11" key="1">
    <citation type="journal article" date="2009" name="BMC Bioinformatics">
        <title>The Mycoplasma conjunctivae genome sequencing, annotation and analysis.</title>
        <authorList>
            <person name="Calderon-Copete S.P."/>
            <person name="Wigger G."/>
            <person name="Wunderlin C."/>
            <person name="Schmidheini T."/>
            <person name="Frey J."/>
            <person name="Quail M.A."/>
            <person name="Falquet L."/>
        </authorList>
    </citation>
    <scope>NUCLEOTIDE SEQUENCE [LARGE SCALE GENOMIC DNA]</scope>
    <source>
        <strain evidence="11">ATCC 25834 / NCTC 10147 / HRC/581</strain>
    </source>
</reference>
<dbReference type="InterPro" id="IPR011994">
    <property type="entry name" value="Cytidylate_kinase_dom"/>
</dbReference>